<evidence type="ECO:0000313" key="2">
    <source>
        <dbReference type="EMBL" id="GEX01163.1"/>
    </source>
</evidence>
<accession>A0A699H0P3</accession>
<dbReference type="EMBL" id="BKCJ010084926">
    <property type="protein sequence ID" value="GEX01163.1"/>
    <property type="molecule type" value="Genomic_DNA"/>
</dbReference>
<evidence type="ECO:0008006" key="3">
    <source>
        <dbReference type="Google" id="ProtNLM"/>
    </source>
</evidence>
<name>A0A699H0P3_TANCI</name>
<reference evidence="2" key="1">
    <citation type="journal article" date="2019" name="Sci. Rep.">
        <title>Draft genome of Tanacetum cinerariifolium, the natural source of mosquito coil.</title>
        <authorList>
            <person name="Yamashiro T."/>
            <person name="Shiraishi A."/>
            <person name="Satake H."/>
            <person name="Nakayama K."/>
        </authorList>
    </citation>
    <scope>NUCLEOTIDE SEQUENCE</scope>
</reference>
<proteinExistence type="predicted"/>
<dbReference type="AlphaFoldDB" id="A0A699H0P3"/>
<protein>
    <recommendedName>
        <fullName evidence="3">Retrovirus-related Pol polyprotein from transposon TNT 1-94</fullName>
    </recommendedName>
</protein>
<feature type="compositionally biased region" description="Low complexity" evidence="1">
    <location>
        <begin position="52"/>
        <end position="75"/>
    </location>
</feature>
<evidence type="ECO:0000256" key="1">
    <source>
        <dbReference type="SAM" id="MobiDB-lite"/>
    </source>
</evidence>
<gene>
    <name evidence="2" type="ORF">Tci_273138</name>
</gene>
<comment type="caution">
    <text evidence="2">The sequence shown here is derived from an EMBL/GenBank/DDBJ whole genome shotgun (WGS) entry which is preliminary data.</text>
</comment>
<sequence length="342" mass="39031">MISFYAYLSQYEAHPTKVRLMRERFLDPLALISNNPHIPSYQTNHLSQYNSTNYQQQSTPVSQQHYPSQQHSQSYEAPSHYQQFKPLVIPQQPSIPQTVYYSPLISQQAQAEFPQLDSGLVVPSFLPSDDPIASLNKAMTFMSTVMESHFLQPKTNSEHLPIQETKLPFKTAGLLFNKYKGDRVTVLLGEEHMARQCTKPKKIRTFAWFKEKMLLIQAHESGQVLDEEQLAFFVDLGVTDGQATQTIIIHNATFQTNDLDTYDSDCDDISSAKAVLMANLSSYDSDVLSEVPNSNTYQTNDMINQSVQEMQYSKHTPIDDYPDNEITSYSNILSYSQYLHEA</sequence>
<organism evidence="2">
    <name type="scientific">Tanacetum cinerariifolium</name>
    <name type="common">Dalmatian daisy</name>
    <name type="synonym">Chrysanthemum cinerariifolium</name>
    <dbReference type="NCBI Taxonomy" id="118510"/>
    <lineage>
        <taxon>Eukaryota</taxon>
        <taxon>Viridiplantae</taxon>
        <taxon>Streptophyta</taxon>
        <taxon>Embryophyta</taxon>
        <taxon>Tracheophyta</taxon>
        <taxon>Spermatophyta</taxon>
        <taxon>Magnoliopsida</taxon>
        <taxon>eudicotyledons</taxon>
        <taxon>Gunneridae</taxon>
        <taxon>Pentapetalae</taxon>
        <taxon>asterids</taxon>
        <taxon>campanulids</taxon>
        <taxon>Asterales</taxon>
        <taxon>Asteraceae</taxon>
        <taxon>Asteroideae</taxon>
        <taxon>Anthemideae</taxon>
        <taxon>Anthemidinae</taxon>
        <taxon>Tanacetum</taxon>
    </lineage>
</organism>
<feature type="region of interest" description="Disordered" evidence="1">
    <location>
        <begin position="52"/>
        <end position="77"/>
    </location>
</feature>